<gene>
    <name evidence="2" type="ORF">CHYS00102_LOCUS8137</name>
</gene>
<keyword evidence="1" id="KW-0732">Signal</keyword>
<evidence type="ECO:0000313" key="2">
    <source>
        <dbReference type="EMBL" id="CAD8880950.1"/>
    </source>
</evidence>
<evidence type="ECO:0000256" key="1">
    <source>
        <dbReference type="SAM" id="SignalP"/>
    </source>
</evidence>
<sequence length="694" mass="77041">MFFKLELLSLALIGNSINHCDAIGTVLTQGFEGNKDRTPVLGRGYSPASGSLVSTCMKVPVTNEPTFDYTYDFTSFNGNTTASGDEGTGTNSFASAWAARPQNSWNYKLDAFVKAENSKTPIGSSTNYYLSEMKADMYYTSADETEASFADDAVKLLLRQEYIGFLQACGPYYVRSIRREKALVTLFRYYTQTTTTSSNFDDTIFYNICNVQEESDTEETTSTNSTATQTETSLTISIFGFGLDLSLQERGSLMATSMDEYDAVMNYGFLAMKSRNAGLVKSVEIFPWTANLEFQSVAKIDVVLQKRNCYSLQDRTCNGRKCQVTAPDGDSYTDKDCSESCYNHYNSTAPVAYDCSDGSLCATLDKCFNAAGVEIEFQYSDFQEESCVPSSANVYSQFATREEGVFFEVITERRTECLDSDGVLGQSYGNMTERYAYETFPTALKQANFLANAEFIANADAIVRQSFVIIELMSQCIGILGAYTNEQLNSNWVRNQRAPVQADLIIIEKSKRQLARITALQDNEDPPSLTVVNNTSLDTRSNSTNALVEDWEFTTPFPASRLLTLLTGDLCPNGGTRVCCDPGAVADGQNCVERKHRYLYGRKIESFLGFINGFYGPCLTQLSERASDFDGGRIFTQHWVQITECRKPVCLIKGSIWNVSQGDCVIDNGSGNYDPIAQQDVTFLVDSYCMPVFI</sequence>
<accession>A0A7S1BBQ2</accession>
<dbReference type="EMBL" id="HBFR01011286">
    <property type="protein sequence ID" value="CAD8880950.1"/>
    <property type="molecule type" value="Transcribed_RNA"/>
</dbReference>
<reference evidence="2" key="1">
    <citation type="submission" date="2021-01" db="EMBL/GenBank/DDBJ databases">
        <authorList>
            <person name="Corre E."/>
            <person name="Pelletier E."/>
            <person name="Niang G."/>
            <person name="Scheremetjew M."/>
            <person name="Finn R."/>
            <person name="Kale V."/>
            <person name="Holt S."/>
            <person name="Cochrane G."/>
            <person name="Meng A."/>
            <person name="Brown T."/>
            <person name="Cohen L."/>
        </authorList>
    </citation>
    <scope>NUCLEOTIDE SEQUENCE</scope>
    <source>
        <strain evidence="2">308</strain>
    </source>
</reference>
<feature type="chain" id="PRO_5031008378" description="MACPF domain-containing protein" evidence="1">
    <location>
        <begin position="23"/>
        <end position="694"/>
    </location>
</feature>
<feature type="signal peptide" evidence="1">
    <location>
        <begin position="1"/>
        <end position="22"/>
    </location>
</feature>
<name>A0A7S1BBQ2_9STRA</name>
<evidence type="ECO:0008006" key="3">
    <source>
        <dbReference type="Google" id="ProtNLM"/>
    </source>
</evidence>
<dbReference type="AlphaFoldDB" id="A0A7S1BBQ2"/>
<protein>
    <recommendedName>
        <fullName evidence="3">MACPF domain-containing protein</fullName>
    </recommendedName>
</protein>
<proteinExistence type="predicted"/>
<organism evidence="2">
    <name type="scientific">Corethron hystrix</name>
    <dbReference type="NCBI Taxonomy" id="216773"/>
    <lineage>
        <taxon>Eukaryota</taxon>
        <taxon>Sar</taxon>
        <taxon>Stramenopiles</taxon>
        <taxon>Ochrophyta</taxon>
        <taxon>Bacillariophyta</taxon>
        <taxon>Coscinodiscophyceae</taxon>
        <taxon>Corethrophycidae</taxon>
        <taxon>Corethrales</taxon>
        <taxon>Corethraceae</taxon>
        <taxon>Corethron</taxon>
    </lineage>
</organism>